<dbReference type="Proteomes" id="UP001431209">
    <property type="component" value="Unassembled WGS sequence"/>
</dbReference>
<proteinExistence type="predicted"/>
<gene>
    <name evidence="1" type="ORF">AKO1_004507</name>
</gene>
<evidence type="ECO:0000313" key="2">
    <source>
        <dbReference type="Proteomes" id="UP001431209"/>
    </source>
</evidence>
<reference evidence="1 2" key="1">
    <citation type="submission" date="2024-03" db="EMBL/GenBank/DDBJ databases">
        <title>The Acrasis kona genome and developmental transcriptomes reveal deep origins of eukaryotic multicellular pathways.</title>
        <authorList>
            <person name="Sheikh S."/>
            <person name="Fu C.-J."/>
            <person name="Brown M.W."/>
            <person name="Baldauf S.L."/>
        </authorList>
    </citation>
    <scope>NUCLEOTIDE SEQUENCE [LARGE SCALE GENOMIC DNA]</scope>
    <source>
        <strain evidence="1 2">ATCC MYA-3509</strain>
    </source>
</reference>
<dbReference type="EMBL" id="JAOPGA020001001">
    <property type="protein sequence ID" value="KAL0483933.1"/>
    <property type="molecule type" value="Genomic_DNA"/>
</dbReference>
<evidence type="ECO:0000313" key="1">
    <source>
        <dbReference type="EMBL" id="KAL0483933.1"/>
    </source>
</evidence>
<sequence>MRCRIKYDAVLRRNYQLGRDLDAIKSYRIKIYDINQKIQYLSYGNMLLECITSKGFTLHKNIVHIQTFDELWRLFRRTQHNFIWENEVLCEILKCLTKKDRENRRIEFFIDAMNFETLSEDLYMDILITCMSDEKLYERYRNKIYNTRVVITSTSLHQMQFFEKINYCCPDLIKMFIKNTYTDYIGVVFHPLLSLAVRTNSRNELYSLFYHMVVNGCVTGTTINIMSPVTNLKTTSGLTTEIEELTATILEQHITGSSIYNALDFALIYWRFCIECDPEIIPNHKVFHRIALSTKKEDFNMLLDLVEDYRLDFYKASETLEMLATEYSQIQVYNLWYTSNEPMVKIMFADQHSKSESENGFPKYIKDLLSFVIMSVLLFIFAKAVYELPPIEKTEDEM</sequence>
<organism evidence="1 2">
    <name type="scientific">Acrasis kona</name>
    <dbReference type="NCBI Taxonomy" id="1008807"/>
    <lineage>
        <taxon>Eukaryota</taxon>
        <taxon>Discoba</taxon>
        <taxon>Heterolobosea</taxon>
        <taxon>Tetramitia</taxon>
        <taxon>Eutetramitia</taxon>
        <taxon>Acrasidae</taxon>
        <taxon>Acrasis</taxon>
    </lineage>
</organism>
<protein>
    <submittedName>
        <fullName evidence="1">PIN4</fullName>
    </submittedName>
</protein>
<name>A0AAW2Z2B4_9EUKA</name>
<accession>A0AAW2Z2B4</accession>
<keyword evidence="2" id="KW-1185">Reference proteome</keyword>
<comment type="caution">
    <text evidence="1">The sequence shown here is derived from an EMBL/GenBank/DDBJ whole genome shotgun (WGS) entry which is preliminary data.</text>
</comment>
<dbReference type="AlphaFoldDB" id="A0AAW2Z2B4"/>